<comment type="caution">
    <text evidence="2">The sequence shown here is derived from an EMBL/GenBank/DDBJ whole genome shotgun (WGS) entry which is preliminary data.</text>
</comment>
<proteinExistence type="predicted"/>
<dbReference type="AlphaFoldDB" id="A0A1V1P8C0"/>
<feature type="compositionally biased region" description="Acidic residues" evidence="1">
    <location>
        <begin position="150"/>
        <end position="160"/>
    </location>
</feature>
<accession>A0A1V1P8C0</accession>
<evidence type="ECO:0000313" key="2">
    <source>
        <dbReference type="EMBL" id="ETR71048.1"/>
    </source>
</evidence>
<feature type="region of interest" description="Disordered" evidence="1">
    <location>
        <begin position="97"/>
        <end position="160"/>
    </location>
</feature>
<name>A0A1V1P8C0_9BACT</name>
<evidence type="ECO:0000256" key="1">
    <source>
        <dbReference type="SAM" id="MobiDB-lite"/>
    </source>
</evidence>
<evidence type="ECO:0000313" key="3">
    <source>
        <dbReference type="Proteomes" id="UP000189670"/>
    </source>
</evidence>
<dbReference type="EMBL" id="ATBP01000328">
    <property type="protein sequence ID" value="ETR71048.1"/>
    <property type="molecule type" value="Genomic_DNA"/>
</dbReference>
<reference evidence="3" key="1">
    <citation type="submission" date="2012-11" db="EMBL/GenBank/DDBJ databases">
        <authorList>
            <person name="Lucero-Rivera Y.E."/>
            <person name="Tovar-Ramirez D."/>
        </authorList>
    </citation>
    <scope>NUCLEOTIDE SEQUENCE [LARGE SCALE GENOMIC DNA]</scope>
    <source>
        <strain evidence="3">Araruama</strain>
    </source>
</reference>
<protein>
    <submittedName>
        <fullName evidence="2">Uncharacterized protein</fullName>
    </submittedName>
</protein>
<sequence>MKQRYKISYNDKKDQVRITEQMEWEGQYVEMTEEKYSVEQLASVIDKDIQEVIAAIRTNNLFPPYELAKKIASSLIQLLKDTDDSVNELFMYWEDIEEQPVETEDVEEEDIIEDELSELTDDLSDDEMEDGFLEEGNDLDSIVPKTSGPVDDDETKSEDL</sequence>
<feature type="compositionally biased region" description="Acidic residues" evidence="1">
    <location>
        <begin position="97"/>
        <end position="138"/>
    </location>
</feature>
<gene>
    <name evidence="2" type="ORF">OMM_08369</name>
</gene>
<dbReference type="Proteomes" id="UP000189670">
    <property type="component" value="Unassembled WGS sequence"/>
</dbReference>
<organism evidence="2 3">
    <name type="scientific">Candidatus Magnetoglobus multicellularis str. Araruama</name>
    <dbReference type="NCBI Taxonomy" id="890399"/>
    <lineage>
        <taxon>Bacteria</taxon>
        <taxon>Pseudomonadati</taxon>
        <taxon>Thermodesulfobacteriota</taxon>
        <taxon>Desulfobacteria</taxon>
        <taxon>Desulfobacterales</taxon>
        <taxon>Desulfobacteraceae</taxon>
        <taxon>Candidatus Magnetoglobus</taxon>
    </lineage>
</organism>